<feature type="region of interest" description="Disordered" evidence="1">
    <location>
        <begin position="34"/>
        <end position="53"/>
    </location>
</feature>
<sequence length="53" mass="6099">MAKKDKNKKGKIIGKDEVSRELAVRKEDLDRIRGMRKVVDPERGPENKKSPHS</sequence>
<dbReference type="AlphaFoldDB" id="A0A140L4B3"/>
<evidence type="ECO:0000313" key="3">
    <source>
        <dbReference type="Proteomes" id="UP000070427"/>
    </source>
</evidence>
<organism evidence="2 3">
    <name type="scientific">Fervidicola ferrireducens</name>
    <dbReference type="NCBI Taxonomy" id="520764"/>
    <lineage>
        <taxon>Bacteria</taxon>
        <taxon>Bacillati</taxon>
        <taxon>Bacillota</taxon>
        <taxon>Clostridia</taxon>
        <taxon>Thermosediminibacterales</taxon>
        <taxon>Thermosediminibacteraceae</taxon>
        <taxon>Fervidicola</taxon>
    </lineage>
</organism>
<comment type="caution">
    <text evidence="2">The sequence shown here is derived from an EMBL/GenBank/DDBJ whole genome shotgun (WGS) entry which is preliminary data.</text>
</comment>
<name>A0A140L4B3_9FIRM</name>
<proteinExistence type="predicted"/>
<dbReference type="InParanoid" id="A0A140L4B3"/>
<dbReference type="Proteomes" id="UP000070427">
    <property type="component" value="Unassembled WGS sequence"/>
</dbReference>
<reference evidence="2 3" key="1">
    <citation type="submission" date="2015-12" db="EMBL/GenBank/DDBJ databases">
        <title>Draft genome sequnece of Fervidicola ferrireducens strain Y170.</title>
        <authorList>
            <person name="Patel B.K."/>
        </authorList>
    </citation>
    <scope>NUCLEOTIDE SEQUENCE [LARGE SCALE GENOMIC DNA]</scope>
    <source>
        <strain evidence="2 3">Y170</strain>
    </source>
</reference>
<accession>A0A140L4B3</accession>
<evidence type="ECO:0000256" key="1">
    <source>
        <dbReference type="SAM" id="MobiDB-lite"/>
    </source>
</evidence>
<dbReference type="EMBL" id="LOED01000027">
    <property type="protein sequence ID" value="KXG75388.1"/>
    <property type="molecule type" value="Genomic_DNA"/>
</dbReference>
<protein>
    <submittedName>
        <fullName evidence="2">Uncharacterized protein</fullName>
    </submittedName>
</protein>
<keyword evidence="3" id="KW-1185">Reference proteome</keyword>
<gene>
    <name evidence="2" type="ORF">AN618_19000</name>
</gene>
<dbReference type="OrthoDB" id="9996818at2"/>
<evidence type="ECO:0000313" key="2">
    <source>
        <dbReference type="EMBL" id="KXG75388.1"/>
    </source>
</evidence>
<dbReference type="RefSeq" id="WP_157081703.1">
    <property type="nucleotide sequence ID" value="NZ_LOED01000027.1"/>
</dbReference>